<feature type="transmembrane region" description="Helical" evidence="1">
    <location>
        <begin position="12"/>
        <end position="35"/>
    </location>
</feature>
<keyword evidence="1" id="KW-1133">Transmembrane helix</keyword>
<evidence type="ECO:0000256" key="1">
    <source>
        <dbReference type="SAM" id="Phobius"/>
    </source>
</evidence>
<organism evidence="2 3">
    <name type="scientific">Triticum turgidum subsp. durum</name>
    <name type="common">Durum wheat</name>
    <name type="synonym">Triticum durum</name>
    <dbReference type="NCBI Taxonomy" id="4567"/>
    <lineage>
        <taxon>Eukaryota</taxon>
        <taxon>Viridiplantae</taxon>
        <taxon>Streptophyta</taxon>
        <taxon>Embryophyta</taxon>
        <taxon>Tracheophyta</taxon>
        <taxon>Spermatophyta</taxon>
        <taxon>Magnoliopsida</taxon>
        <taxon>Liliopsida</taxon>
        <taxon>Poales</taxon>
        <taxon>Poaceae</taxon>
        <taxon>BOP clade</taxon>
        <taxon>Pooideae</taxon>
        <taxon>Triticodae</taxon>
        <taxon>Triticeae</taxon>
        <taxon>Triticinae</taxon>
        <taxon>Triticum</taxon>
    </lineage>
</organism>
<dbReference type="InterPro" id="IPR037699">
    <property type="entry name" value="At5g65660-like"/>
</dbReference>
<dbReference type="PANTHER" id="PTHR34291">
    <property type="entry name" value="HYDROXYPROLINE-RICH GLYCOPROTEIN FAMILY PROTEIN"/>
    <property type="match status" value="1"/>
</dbReference>
<dbReference type="Proteomes" id="UP000324705">
    <property type="component" value="Chromosome 4A"/>
</dbReference>
<proteinExistence type="predicted"/>
<dbReference type="PANTHER" id="PTHR34291:SF1">
    <property type="entry name" value="HYDROXYPROLINE-RICH GLYCOPROTEIN FAMILY PROTEIN"/>
    <property type="match status" value="1"/>
</dbReference>
<dbReference type="Gramene" id="TRITD4Av1G211480.2">
    <property type="protein sequence ID" value="TRITD4Av1G211480.2"/>
    <property type="gene ID" value="TRITD4Av1G211480"/>
</dbReference>
<evidence type="ECO:0000313" key="3">
    <source>
        <dbReference type="Proteomes" id="UP000324705"/>
    </source>
</evidence>
<dbReference type="EMBL" id="LT934117">
    <property type="protein sequence ID" value="VAH96641.1"/>
    <property type="molecule type" value="Genomic_DNA"/>
</dbReference>
<keyword evidence="1" id="KW-0472">Membrane</keyword>
<dbReference type="PROSITE" id="PS51257">
    <property type="entry name" value="PROKAR_LIPOPROTEIN"/>
    <property type="match status" value="1"/>
</dbReference>
<evidence type="ECO:0000313" key="2">
    <source>
        <dbReference type="EMBL" id="VAH96641.1"/>
    </source>
</evidence>
<sequence length="203" mass="21809">MWHSSRPTLGFPLGMALLLLVIFSLGAIFSCCYHWDRLRSLLRSRHPGMLQEGPHTVISIGSAPSKAASEHKSEKAGKECGLPVIMPGDNIAKFYARPCPHEACLAAAAAAAAEKGEVEVTTRTCLVDSTTSIQDLGDKFGCLCCIGKLVLDNAVGSCLKDGGEDIGSKRFFQCVEIVYLLEKIKSSVELGLCYAFSCPSPHF</sequence>
<gene>
    <name evidence="2" type="ORF">TRITD_4Av1G211480</name>
</gene>
<keyword evidence="3" id="KW-1185">Reference proteome</keyword>
<protein>
    <submittedName>
        <fullName evidence="2">Uncharacterized protein</fullName>
    </submittedName>
</protein>
<dbReference type="AlphaFoldDB" id="A0A9R0SPJ7"/>
<reference evidence="2 3" key="1">
    <citation type="submission" date="2017-09" db="EMBL/GenBank/DDBJ databases">
        <authorList>
            <consortium name="International Durum Wheat Genome Sequencing Consortium (IDWGSC)"/>
            <person name="Milanesi L."/>
        </authorList>
    </citation>
    <scope>NUCLEOTIDE SEQUENCE [LARGE SCALE GENOMIC DNA]</scope>
    <source>
        <strain evidence="3">cv. Svevo</strain>
    </source>
</reference>
<name>A0A9R0SPJ7_TRITD</name>
<accession>A0A9R0SPJ7</accession>
<keyword evidence="1" id="KW-0812">Transmembrane</keyword>